<dbReference type="Pfam" id="PF15227">
    <property type="entry name" value="zf-C3HC4_4"/>
    <property type="match status" value="1"/>
</dbReference>
<dbReference type="InterPro" id="IPR000315">
    <property type="entry name" value="Znf_B-box"/>
</dbReference>
<dbReference type="InterPro" id="IPR050143">
    <property type="entry name" value="TRIM/RBCC"/>
</dbReference>
<dbReference type="SMART" id="SM00184">
    <property type="entry name" value="RING"/>
    <property type="match status" value="1"/>
</dbReference>
<keyword evidence="2 4" id="KW-0863">Zinc-finger</keyword>
<evidence type="ECO:0000256" key="2">
    <source>
        <dbReference type="ARBA" id="ARBA00022771"/>
    </source>
</evidence>
<dbReference type="SUPFAM" id="SSF57845">
    <property type="entry name" value="B-box zinc-binding domain"/>
    <property type="match status" value="1"/>
</dbReference>
<feature type="coiled-coil region" evidence="5">
    <location>
        <begin position="191"/>
        <end position="223"/>
    </location>
</feature>
<dbReference type="InterPro" id="IPR017907">
    <property type="entry name" value="Znf_RING_CS"/>
</dbReference>
<feature type="compositionally biased region" description="Acidic residues" evidence="6">
    <location>
        <begin position="288"/>
        <end position="317"/>
    </location>
</feature>
<sequence length="351" mass="39729">MASGLAEDLVCPICLALFQEPHMLACGHNFCLACLQSVVPGGQEAGTCPECRGPFQMAELKRNRALGSLARKVRRWKADEEPLPGAPAGPWHFCEEHDEPLKLFCTEDEGPICVICRDLPQHRGHEFLPTKNAVLVSQGKLKAYLKHLEKHLKEVVEDEKDQQNEIAALKNCTEDLLGLISSGFKDLHQILHKKEQEIRLMVEKMNEENMEEMEASLTSLKEEGTSQTETIAKVKAALETTDHIAFLKGFKKLIEQVKEIHQGEIEDDEEDEEKPDDQAEEKSNNAECGEDQWEDADGEEDNEDYEPDESDHDDDDDRVIPVELALESFGESLDFELWKEQLESIKPKEII</sequence>
<keyword evidence="1" id="KW-0479">Metal-binding</keyword>
<dbReference type="PROSITE" id="PS00518">
    <property type="entry name" value="ZF_RING_1"/>
    <property type="match status" value="1"/>
</dbReference>
<evidence type="ECO:0000256" key="1">
    <source>
        <dbReference type="ARBA" id="ARBA00022723"/>
    </source>
</evidence>
<dbReference type="Proteomes" id="UP001190640">
    <property type="component" value="Chromosome 4"/>
</dbReference>
<dbReference type="PROSITE" id="PS50089">
    <property type="entry name" value="ZF_RING_2"/>
    <property type="match status" value="1"/>
</dbReference>
<evidence type="ECO:0000313" key="9">
    <source>
        <dbReference type="Proteomes" id="UP001190640"/>
    </source>
</evidence>
<evidence type="ECO:0000256" key="6">
    <source>
        <dbReference type="SAM" id="MobiDB-lite"/>
    </source>
</evidence>
<dbReference type="GeneID" id="129327722"/>
<dbReference type="InterPro" id="IPR001841">
    <property type="entry name" value="Znf_RING"/>
</dbReference>
<dbReference type="AlphaFoldDB" id="A0AA97J7D7"/>
<evidence type="ECO:0000259" key="8">
    <source>
        <dbReference type="PROSITE" id="PS50119"/>
    </source>
</evidence>
<dbReference type="KEGG" id="emc:129327722"/>
<dbReference type="Gene3D" id="3.30.40.10">
    <property type="entry name" value="Zinc/RING finger domain, C3HC4 (zinc finger)"/>
    <property type="match status" value="1"/>
</dbReference>
<dbReference type="SMART" id="SM00336">
    <property type="entry name" value="BBOX"/>
    <property type="match status" value="1"/>
</dbReference>
<dbReference type="PROSITE" id="PS50119">
    <property type="entry name" value="ZF_BBOX"/>
    <property type="match status" value="1"/>
</dbReference>
<dbReference type="Pfam" id="PF00643">
    <property type="entry name" value="zf-B_box"/>
    <property type="match status" value="1"/>
</dbReference>
<evidence type="ECO:0000256" key="3">
    <source>
        <dbReference type="ARBA" id="ARBA00022833"/>
    </source>
</evidence>
<dbReference type="InterPro" id="IPR013083">
    <property type="entry name" value="Znf_RING/FYVE/PHD"/>
</dbReference>
<dbReference type="Gene3D" id="3.30.160.60">
    <property type="entry name" value="Classic Zinc Finger"/>
    <property type="match status" value="1"/>
</dbReference>
<name>A0AA97J7D7_EUBMA</name>
<evidence type="ECO:0000256" key="4">
    <source>
        <dbReference type="PROSITE-ProRule" id="PRU00024"/>
    </source>
</evidence>
<organism evidence="9 10">
    <name type="scientific">Eublepharis macularius</name>
    <name type="common">Leopard gecko</name>
    <name type="synonym">Cyrtodactylus macularius</name>
    <dbReference type="NCBI Taxonomy" id="481883"/>
    <lineage>
        <taxon>Eukaryota</taxon>
        <taxon>Metazoa</taxon>
        <taxon>Chordata</taxon>
        <taxon>Craniata</taxon>
        <taxon>Vertebrata</taxon>
        <taxon>Euteleostomi</taxon>
        <taxon>Lepidosauria</taxon>
        <taxon>Squamata</taxon>
        <taxon>Bifurcata</taxon>
        <taxon>Gekkota</taxon>
        <taxon>Eublepharidae</taxon>
        <taxon>Eublepharinae</taxon>
        <taxon>Eublepharis</taxon>
    </lineage>
</organism>
<keyword evidence="3" id="KW-0862">Zinc</keyword>
<dbReference type="Pfam" id="PF25600">
    <property type="entry name" value="TRIM_CC"/>
    <property type="match status" value="1"/>
</dbReference>
<feature type="region of interest" description="Disordered" evidence="6">
    <location>
        <begin position="262"/>
        <end position="320"/>
    </location>
</feature>
<feature type="compositionally biased region" description="Acidic residues" evidence="6">
    <location>
        <begin position="265"/>
        <end position="275"/>
    </location>
</feature>
<dbReference type="GO" id="GO:0008270">
    <property type="term" value="F:zinc ion binding"/>
    <property type="evidence" value="ECO:0007669"/>
    <property type="project" value="UniProtKB-KW"/>
</dbReference>
<keyword evidence="5" id="KW-0175">Coiled coil</keyword>
<proteinExistence type="predicted"/>
<dbReference type="SUPFAM" id="SSF57850">
    <property type="entry name" value="RING/U-box"/>
    <property type="match status" value="1"/>
</dbReference>
<dbReference type="RefSeq" id="XP_054832452.1">
    <property type="nucleotide sequence ID" value="XM_054976477.1"/>
</dbReference>
<keyword evidence="9" id="KW-1185">Reference proteome</keyword>
<feature type="domain" description="RING-type" evidence="7">
    <location>
        <begin position="11"/>
        <end position="52"/>
    </location>
</feature>
<gene>
    <name evidence="10" type="primary">LOC129327722</name>
</gene>
<accession>A0AA97J7D7</accession>
<feature type="domain" description="B box-type" evidence="8">
    <location>
        <begin position="93"/>
        <end position="130"/>
    </location>
</feature>
<dbReference type="InterPro" id="IPR058030">
    <property type="entry name" value="TRIM8/14/16/25/29/45/65_CC"/>
</dbReference>
<evidence type="ECO:0000259" key="7">
    <source>
        <dbReference type="PROSITE" id="PS50089"/>
    </source>
</evidence>
<evidence type="ECO:0000313" key="10">
    <source>
        <dbReference type="RefSeq" id="XP_054832452.1"/>
    </source>
</evidence>
<dbReference type="CDD" id="cd19800">
    <property type="entry name" value="Bbox2_xNF7-like"/>
    <property type="match status" value="1"/>
</dbReference>
<protein>
    <submittedName>
        <fullName evidence="10">Nuclear factor 7, brain-like</fullName>
    </submittedName>
</protein>
<reference evidence="10" key="1">
    <citation type="submission" date="2025-08" db="UniProtKB">
        <authorList>
            <consortium name="RefSeq"/>
        </authorList>
    </citation>
    <scope>IDENTIFICATION</scope>
    <source>
        <tissue evidence="10">Blood</tissue>
    </source>
</reference>
<evidence type="ECO:0000256" key="5">
    <source>
        <dbReference type="SAM" id="Coils"/>
    </source>
</evidence>
<dbReference type="PANTHER" id="PTHR24103">
    <property type="entry name" value="E3 UBIQUITIN-PROTEIN LIGASE TRIM"/>
    <property type="match status" value="1"/>
</dbReference>